<reference evidence="1" key="1">
    <citation type="submission" date="2019-04" db="EMBL/GenBank/DDBJ databases">
        <title>Microbes associate with the intestines of laboratory mice.</title>
        <authorList>
            <person name="Navarre W."/>
            <person name="Wong E."/>
            <person name="Huang K."/>
            <person name="Tropini C."/>
            <person name="Ng K."/>
            <person name="Yu B."/>
        </authorList>
    </citation>
    <scope>NUCLEOTIDE SEQUENCE</scope>
    <source>
        <strain evidence="1">NM04_E33</strain>
    </source>
</reference>
<dbReference type="EMBL" id="SRYB01000001">
    <property type="protein sequence ID" value="TGY80867.1"/>
    <property type="molecule type" value="Genomic_DNA"/>
</dbReference>
<organism evidence="1 2">
    <name type="scientific">Lepagella muris</name>
    <dbReference type="NCBI Taxonomy" id="3032870"/>
    <lineage>
        <taxon>Bacteria</taxon>
        <taxon>Pseudomonadati</taxon>
        <taxon>Bacteroidota</taxon>
        <taxon>Bacteroidia</taxon>
        <taxon>Bacteroidales</taxon>
        <taxon>Muribaculaceae</taxon>
        <taxon>Lepagella</taxon>
    </lineage>
</organism>
<sequence length="134" mass="14993">MKTLEQIPVIPESGIIIRQEGAVLRIFFDIMKAPDPQITDGSEESPSQPEDLCECYNVDVPAPITYGSIVSAIVNDRYSADDVQALSANFIDAKDTRSSVEEDKREEYVNEWSEYQSWRTTAKGIATTVITMLK</sequence>
<keyword evidence="2" id="KW-1185">Reference proteome</keyword>
<accession>A0AC61RKN4</accession>
<name>A0AC61RKN4_9BACT</name>
<dbReference type="Proteomes" id="UP000306319">
    <property type="component" value="Unassembled WGS sequence"/>
</dbReference>
<proteinExistence type="predicted"/>
<comment type="caution">
    <text evidence="1">The sequence shown here is derived from an EMBL/GenBank/DDBJ whole genome shotgun (WGS) entry which is preliminary data.</text>
</comment>
<evidence type="ECO:0000313" key="1">
    <source>
        <dbReference type="EMBL" id="TGY80867.1"/>
    </source>
</evidence>
<evidence type="ECO:0000313" key="2">
    <source>
        <dbReference type="Proteomes" id="UP000306319"/>
    </source>
</evidence>
<gene>
    <name evidence="1" type="ORF">E5331_00375</name>
</gene>
<protein>
    <submittedName>
        <fullName evidence="1">Uncharacterized protein</fullName>
    </submittedName>
</protein>